<feature type="compositionally biased region" description="Gly residues" evidence="1">
    <location>
        <begin position="70"/>
        <end position="85"/>
    </location>
</feature>
<reference evidence="2 3" key="1">
    <citation type="journal article" date="2021" name="Elife">
        <title>Chloroplast acquisition without the gene transfer in kleptoplastic sea slugs, Plakobranchus ocellatus.</title>
        <authorList>
            <person name="Maeda T."/>
            <person name="Takahashi S."/>
            <person name="Yoshida T."/>
            <person name="Shimamura S."/>
            <person name="Takaki Y."/>
            <person name="Nagai Y."/>
            <person name="Toyoda A."/>
            <person name="Suzuki Y."/>
            <person name="Arimoto A."/>
            <person name="Ishii H."/>
            <person name="Satoh N."/>
            <person name="Nishiyama T."/>
            <person name="Hasebe M."/>
            <person name="Maruyama T."/>
            <person name="Minagawa J."/>
            <person name="Obokata J."/>
            <person name="Shigenobu S."/>
        </authorList>
    </citation>
    <scope>NUCLEOTIDE SEQUENCE [LARGE SCALE GENOMIC DNA]</scope>
</reference>
<evidence type="ECO:0000313" key="2">
    <source>
        <dbReference type="EMBL" id="GFR97137.1"/>
    </source>
</evidence>
<accession>A0AAV4HG57</accession>
<evidence type="ECO:0000313" key="3">
    <source>
        <dbReference type="Proteomes" id="UP000762676"/>
    </source>
</evidence>
<feature type="region of interest" description="Disordered" evidence="1">
    <location>
        <begin position="47"/>
        <end position="86"/>
    </location>
</feature>
<proteinExistence type="predicted"/>
<dbReference type="AlphaFoldDB" id="A0AAV4HG57"/>
<gene>
    <name evidence="2" type="ORF">ElyMa_002738500</name>
</gene>
<evidence type="ECO:0000256" key="1">
    <source>
        <dbReference type="SAM" id="MobiDB-lite"/>
    </source>
</evidence>
<keyword evidence="3" id="KW-1185">Reference proteome</keyword>
<comment type="caution">
    <text evidence="2">The sequence shown here is derived from an EMBL/GenBank/DDBJ whole genome shotgun (WGS) entry which is preliminary data.</text>
</comment>
<dbReference type="Proteomes" id="UP000762676">
    <property type="component" value="Unassembled WGS sequence"/>
</dbReference>
<protein>
    <submittedName>
        <fullName evidence="2">Uncharacterized protein</fullName>
    </submittedName>
</protein>
<name>A0AAV4HG57_9GAST</name>
<dbReference type="EMBL" id="BMAT01005615">
    <property type="protein sequence ID" value="GFR97137.1"/>
    <property type="molecule type" value="Genomic_DNA"/>
</dbReference>
<sequence length="112" mass="11372">MARQEPVRYVTWLYINFDGGFVAHNAREGGAYPGPAPPTKVVNFTTTNNNSSSNITPGVVDTGGTTTTTGSGGGGTANGGLGTGAGKTTASDALHDLPCYNEYLVSATSIET</sequence>
<organism evidence="2 3">
    <name type="scientific">Elysia marginata</name>
    <dbReference type="NCBI Taxonomy" id="1093978"/>
    <lineage>
        <taxon>Eukaryota</taxon>
        <taxon>Metazoa</taxon>
        <taxon>Spiralia</taxon>
        <taxon>Lophotrochozoa</taxon>
        <taxon>Mollusca</taxon>
        <taxon>Gastropoda</taxon>
        <taxon>Heterobranchia</taxon>
        <taxon>Euthyneura</taxon>
        <taxon>Panpulmonata</taxon>
        <taxon>Sacoglossa</taxon>
        <taxon>Placobranchoidea</taxon>
        <taxon>Plakobranchidae</taxon>
        <taxon>Elysia</taxon>
    </lineage>
</organism>